<dbReference type="InterPro" id="IPR036770">
    <property type="entry name" value="Ankyrin_rpt-contain_sf"/>
</dbReference>
<reference evidence="3 4" key="1">
    <citation type="submission" date="2024-02" db="EMBL/GenBank/DDBJ databases">
        <authorList>
            <person name="Chen Y."/>
            <person name="Shah S."/>
            <person name="Dougan E. K."/>
            <person name="Thang M."/>
            <person name="Chan C."/>
        </authorList>
    </citation>
    <scope>NUCLEOTIDE SEQUENCE [LARGE SCALE GENOMIC DNA]</scope>
</reference>
<accession>A0ABP0LTA7</accession>
<organism evidence="3 4">
    <name type="scientific">Durusdinium trenchii</name>
    <dbReference type="NCBI Taxonomy" id="1381693"/>
    <lineage>
        <taxon>Eukaryota</taxon>
        <taxon>Sar</taxon>
        <taxon>Alveolata</taxon>
        <taxon>Dinophyceae</taxon>
        <taxon>Suessiales</taxon>
        <taxon>Symbiodiniaceae</taxon>
        <taxon>Durusdinium</taxon>
    </lineage>
</organism>
<dbReference type="InterPro" id="IPR002110">
    <property type="entry name" value="Ankyrin_rpt"/>
</dbReference>
<keyword evidence="4" id="KW-1185">Reference proteome</keyword>
<evidence type="ECO:0000313" key="4">
    <source>
        <dbReference type="Proteomes" id="UP001642484"/>
    </source>
</evidence>
<gene>
    <name evidence="3" type="ORF">CCMP2556_LOCUS22606</name>
</gene>
<dbReference type="Proteomes" id="UP001642484">
    <property type="component" value="Unassembled WGS sequence"/>
</dbReference>
<name>A0ABP0LTA7_9DINO</name>
<evidence type="ECO:0000313" key="3">
    <source>
        <dbReference type="EMBL" id="CAK9042466.1"/>
    </source>
</evidence>
<sequence length="618" mass="70175">MALWRCASKPTDLEELSRKMRQGRTQSTEVANFRSAIPMTFPNYTVPLKVLLSMEKMRPHEELMEEDLLVEFDSSMGKAAFISHQWISATNPDPEFAQMKTFQDALKNMLSKGKWIYPDIATEYNTRGRSLHLSELRTKPLFFWYDYFSIPQLLDSKWFVNSLQMCSQDRAIQSIPAYIDRCELFFVLCPMVESEDRTELLGPSTWESRGWCRMERQLRELLPAKAYVVVRIHVNYEVVASPITSFGGMPGEGSFGFSEDRKKLGVVLRQFLERLIERQLREGDLEGYRMYLNLQDWYLRGFPRYESISFLSAGDDVSDPCERFLYENGFNHINEVDRAGWSPFCYATMRGDPALVRSFLERRANPNDTTKKTHNRIGIMAGQCVLSICTWWHHNEAAQLLLDAKADFSIGVIPSMQLAAHKDNVEGIRLLCRAGDEPHRPSRLPALWLASALNSVAAVKELFVQSNGKLSLSGALHAAMIHRGGTCEMVAQLLELRADVNEPYRVPSNSFVGLLYLSQSFQYRLGAQRTGARLGYHSFDATPLMVAVITGQYEGAMALLTAKARVDLRNTRKKTALDLALELDAPSFLIEALEGETAVCCRMVLSAMNNRYPVAKTL</sequence>
<proteinExistence type="predicted"/>
<dbReference type="PANTHER" id="PTHR24198:SF165">
    <property type="entry name" value="ANKYRIN REPEAT-CONTAINING PROTEIN-RELATED"/>
    <property type="match status" value="1"/>
</dbReference>
<keyword evidence="2" id="KW-0040">ANK repeat</keyword>
<protein>
    <submittedName>
        <fullName evidence="3">Uncharacterized protein</fullName>
    </submittedName>
</protein>
<evidence type="ECO:0000256" key="1">
    <source>
        <dbReference type="ARBA" id="ARBA00022737"/>
    </source>
</evidence>
<dbReference type="PANTHER" id="PTHR24198">
    <property type="entry name" value="ANKYRIN REPEAT AND PROTEIN KINASE DOMAIN-CONTAINING PROTEIN"/>
    <property type="match status" value="1"/>
</dbReference>
<evidence type="ECO:0000256" key="2">
    <source>
        <dbReference type="ARBA" id="ARBA00023043"/>
    </source>
</evidence>
<comment type="caution">
    <text evidence="3">The sequence shown here is derived from an EMBL/GenBank/DDBJ whole genome shotgun (WGS) entry which is preliminary data.</text>
</comment>
<dbReference type="SMART" id="SM00248">
    <property type="entry name" value="ANK"/>
    <property type="match status" value="5"/>
</dbReference>
<dbReference type="Gene3D" id="1.25.40.20">
    <property type="entry name" value="Ankyrin repeat-containing domain"/>
    <property type="match status" value="2"/>
</dbReference>
<keyword evidence="1" id="KW-0677">Repeat</keyword>
<dbReference type="EMBL" id="CAXAMN010014091">
    <property type="protein sequence ID" value="CAK9042466.1"/>
    <property type="molecule type" value="Genomic_DNA"/>
</dbReference>
<dbReference type="SUPFAM" id="SSF48403">
    <property type="entry name" value="Ankyrin repeat"/>
    <property type="match status" value="1"/>
</dbReference>